<dbReference type="PANTHER" id="PTHR11076">
    <property type="entry name" value="DNA REPAIR POLYMERASE UMUC / TRANSFERASE FAMILY MEMBER"/>
    <property type="match status" value="1"/>
</dbReference>
<feature type="compositionally biased region" description="Low complexity" evidence="13">
    <location>
        <begin position="53"/>
        <end position="62"/>
    </location>
</feature>
<feature type="region of interest" description="Disordered" evidence="13">
    <location>
        <begin position="1"/>
        <end position="28"/>
    </location>
</feature>
<evidence type="ECO:0000313" key="16">
    <source>
        <dbReference type="Proteomes" id="UP001212841"/>
    </source>
</evidence>
<keyword evidence="8" id="KW-0227">DNA damage</keyword>
<evidence type="ECO:0000256" key="12">
    <source>
        <dbReference type="ARBA" id="ARBA00049244"/>
    </source>
</evidence>
<evidence type="ECO:0000256" key="4">
    <source>
        <dbReference type="ARBA" id="ARBA00022679"/>
    </source>
</evidence>
<keyword evidence="16" id="KW-1185">Reference proteome</keyword>
<dbReference type="Pfam" id="PF11799">
    <property type="entry name" value="IMS_C"/>
    <property type="match status" value="1"/>
</dbReference>
<dbReference type="FunFam" id="3.30.70.270:FF:000014">
    <property type="entry name" value="DNA polymerase kappa subunit"/>
    <property type="match status" value="1"/>
</dbReference>
<sequence length="723" mass="80314">MASVQGPTEAELEAEWEEDDVFLDEDGADLAVEPDIVAGTQLPVTPAEFSNLPTTPTTSSSSIEQETVNGKESEDSLKARLLINPNKAGTDGVDREKINKVIYETSKGSPFFLNEQRRDEATTQRILQIMQKVEALRGTDLSFEKKVVEEKLKTFEATRDLSHWIVHVDMDGRVMLLAASWDPPTLTSPSSILCFSGRAGSARTEGQADGGWGNWHVNDGKLSCQVGLICIGPIYDMNFHNISVRKFGVRSAMPGYIALKLCPELVLVPLNFEKYTAYSKRIREVFAIYDPNFSPMSLDEAYLDLTEYLRAHPDRTPEDIVQEIRAEIESRTKLTASAGIAANKMLAKVCSDVNKPNGQKLIPQDREAIISYMSTLPIRKVPGIGRVTERILKALGVDVCGDLGKYLVILYKLFSPIMFEFLARVSLGLGSVEVESEWDRKSMGCERTFSAISDPTRLYDKLYEIAVHLAGDLDREKLKGQTITLKVKGWDFRVYSRAKRLSRMVWKAEDLFNYGKQILAREIAASERGLKLRLMGLRMTSLSSREVGDEGIVKFLKRSNPDAEDGKADGGEEGVVCVYRRLTESHHIPKLTTMTKESNKRTRLSESERESSTCPVCGKELPGMSARMINLHVDRCLEPKEEQEEKDEGGERVSSPGKLKDTGRGKRKSSLRSGAAAGGGRNGKVKEIPSWAVCVSVPLIRTQSLDGLKPRFSVYSHLSCGAE</sequence>
<evidence type="ECO:0000256" key="6">
    <source>
        <dbReference type="ARBA" id="ARBA00022705"/>
    </source>
</evidence>
<feature type="compositionally biased region" description="Basic and acidic residues" evidence="13">
    <location>
        <begin position="597"/>
        <end position="611"/>
    </location>
</feature>
<keyword evidence="4" id="KW-0808">Transferase</keyword>
<proteinExistence type="inferred from homology"/>
<dbReference type="InterPro" id="IPR017961">
    <property type="entry name" value="DNA_pol_Y-fam_little_finger"/>
</dbReference>
<dbReference type="InterPro" id="IPR050116">
    <property type="entry name" value="DNA_polymerase-Y"/>
</dbReference>
<dbReference type="Pfam" id="PF00817">
    <property type="entry name" value="IMS"/>
    <property type="match status" value="1"/>
</dbReference>
<organism evidence="15 16">
    <name type="scientific">Rhizophlyctis rosea</name>
    <dbReference type="NCBI Taxonomy" id="64517"/>
    <lineage>
        <taxon>Eukaryota</taxon>
        <taxon>Fungi</taxon>
        <taxon>Fungi incertae sedis</taxon>
        <taxon>Chytridiomycota</taxon>
        <taxon>Chytridiomycota incertae sedis</taxon>
        <taxon>Chytridiomycetes</taxon>
        <taxon>Rhizophlyctidales</taxon>
        <taxon>Rhizophlyctidaceae</taxon>
        <taxon>Rhizophlyctis</taxon>
    </lineage>
</organism>
<accession>A0AAD5SD57</accession>
<dbReference type="GO" id="GO:0042276">
    <property type="term" value="P:error-prone translesion synthesis"/>
    <property type="evidence" value="ECO:0007669"/>
    <property type="project" value="TreeGrafter"/>
</dbReference>
<dbReference type="InterPro" id="IPR022880">
    <property type="entry name" value="DNApol_IV"/>
</dbReference>
<keyword evidence="10" id="KW-0239">DNA-directed DNA polymerase</keyword>
<feature type="compositionally biased region" description="Acidic residues" evidence="13">
    <location>
        <begin position="10"/>
        <end position="28"/>
    </location>
</feature>
<keyword evidence="11" id="KW-0234">DNA repair</keyword>
<evidence type="ECO:0000256" key="1">
    <source>
        <dbReference type="ARBA" id="ARBA00010945"/>
    </source>
</evidence>
<evidence type="ECO:0000256" key="13">
    <source>
        <dbReference type="SAM" id="MobiDB-lite"/>
    </source>
</evidence>
<dbReference type="Gene3D" id="3.30.1490.100">
    <property type="entry name" value="DNA polymerase, Y-family, little finger domain"/>
    <property type="match status" value="1"/>
</dbReference>
<dbReference type="GO" id="GO:0003887">
    <property type="term" value="F:DNA-directed DNA polymerase activity"/>
    <property type="evidence" value="ECO:0007669"/>
    <property type="project" value="UniProtKB-KW"/>
</dbReference>
<dbReference type="EMBL" id="JADGJD010000419">
    <property type="protein sequence ID" value="KAJ3051235.1"/>
    <property type="molecule type" value="Genomic_DNA"/>
</dbReference>
<dbReference type="SUPFAM" id="SSF100879">
    <property type="entry name" value="Lesion bypass DNA polymerase (Y-family), little finger domain"/>
    <property type="match status" value="1"/>
</dbReference>
<evidence type="ECO:0000256" key="5">
    <source>
        <dbReference type="ARBA" id="ARBA00022695"/>
    </source>
</evidence>
<comment type="catalytic activity">
    <reaction evidence="12">
        <text>DNA(n) + a 2'-deoxyribonucleoside 5'-triphosphate = DNA(n+1) + diphosphate</text>
        <dbReference type="Rhea" id="RHEA:22508"/>
        <dbReference type="Rhea" id="RHEA-COMP:17339"/>
        <dbReference type="Rhea" id="RHEA-COMP:17340"/>
        <dbReference type="ChEBI" id="CHEBI:33019"/>
        <dbReference type="ChEBI" id="CHEBI:61560"/>
        <dbReference type="ChEBI" id="CHEBI:173112"/>
        <dbReference type="EC" id="2.7.7.7"/>
    </reaction>
</comment>
<feature type="region of interest" description="Disordered" evidence="13">
    <location>
        <begin position="592"/>
        <end position="619"/>
    </location>
</feature>
<dbReference type="AlphaFoldDB" id="A0AAD5SD57"/>
<dbReference type="GO" id="GO:0006260">
    <property type="term" value="P:DNA replication"/>
    <property type="evidence" value="ECO:0007669"/>
    <property type="project" value="UniProtKB-KW"/>
</dbReference>
<dbReference type="Pfam" id="PF11798">
    <property type="entry name" value="IMS_HHH"/>
    <property type="match status" value="1"/>
</dbReference>
<keyword evidence="5" id="KW-0548">Nucleotidyltransferase</keyword>
<dbReference type="Gene3D" id="1.10.150.20">
    <property type="entry name" value="5' to 3' exonuclease, C-terminal subdomain"/>
    <property type="match status" value="1"/>
</dbReference>
<dbReference type="CDD" id="cd03586">
    <property type="entry name" value="PolY_Pol_IV_kappa"/>
    <property type="match status" value="1"/>
</dbReference>
<dbReference type="GO" id="GO:0006281">
    <property type="term" value="P:DNA repair"/>
    <property type="evidence" value="ECO:0007669"/>
    <property type="project" value="UniProtKB-KW"/>
</dbReference>
<evidence type="ECO:0000256" key="11">
    <source>
        <dbReference type="ARBA" id="ARBA00023204"/>
    </source>
</evidence>
<dbReference type="Proteomes" id="UP001212841">
    <property type="component" value="Unassembled WGS sequence"/>
</dbReference>
<dbReference type="InterPro" id="IPR001126">
    <property type="entry name" value="UmuC"/>
</dbReference>
<evidence type="ECO:0000256" key="9">
    <source>
        <dbReference type="ARBA" id="ARBA00022842"/>
    </source>
</evidence>
<dbReference type="FunFam" id="3.30.1490.100:FF:000004">
    <property type="entry name" value="DNA polymerase IV"/>
    <property type="match status" value="1"/>
</dbReference>
<name>A0AAD5SD57_9FUNG</name>
<evidence type="ECO:0000256" key="10">
    <source>
        <dbReference type="ARBA" id="ARBA00022932"/>
    </source>
</evidence>
<evidence type="ECO:0000256" key="7">
    <source>
        <dbReference type="ARBA" id="ARBA00022723"/>
    </source>
</evidence>
<evidence type="ECO:0000256" key="3">
    <source>
        <dbReference type="ARBA" id="ARBA00016178"/>
    </source>
</evidence>
<dbReference type="Gene3D" id="1.10.150.810">
    <property type="match status" value="1"/>
</dbReference>
<dbReference type="GO" id="GO:0003684">
    <property type="term" value="F:damaged DNA binding"/>
    <property type="evidence" value="ECO:0007669"/>
    <property type="project" value="InterPro"/>
</dbReference>
<evidence type="ECO:0000256" key="8">
    <source>
        <dbReference type="ARBA" id="ARBA00022763"/>
    </source>
</evidence>
<dbReference type="GO" id="GO:0046872">
    <property type="term" value="F:metal ion binding"/>
    <property type="evidence" value="ECO:0007669"/>
    <property type="project" value="UniProtKB-KW"/>
</dbReference>
<reference evidence="15" key="1">
    <citation type="submission" date="2020-05" db="EMBL/GenBank/DDBJ databases">
        <title>Phylogenomic resolution of chytrid fungi.</title>
        <authorList>
            <person name="Stajich J.E."/>
            <person name="Amses K."/>
            <person name="Simmons R."/>
            <person name="Seto K."/>
            <person name="Myers J."/>
            <person name="Bonds A."/>
            <person name="Quandt C.A."/>
            <person name="Barry K."/>
            <person name="Liu P."/>
            <person name="Grigoriev I."/>
            <person name="Longcore J.E."/>
            <person name="James T.Y."/>
        </authorList>
    </citation>
    <scope>NUCLEOTIDE SEQUENCE</scope>
    <source>
        <strain evidence="15">JEL0318</strain>
    </source>
</reference>
<feature type="region of interest" description="Disordered" evidence="13">
    <location>
        <begin position="640"/>
        <end position="684"/>
    </location>
</feature>
<keyword evidence="7" id="KW-0479">Metal-binding</keyword>
<dbReference type="InterPro" id="IPR043502">
    <property type="entry name" value="DNA/RNA_pol_sf"/>
</dbReference>
<dbReference type="InterPro" id="IPR036775">
    <property type="entry name" value="DNA_pol_Y-fam_lit_finger_sf"/>
</dbReference>
<dbReference type="InterPro" id="IPR024728">
    <property type="entry name" value="PolY_HhH_motif"/>
</dbReference>
<dbReference type="Gene3D" id="3.30.70.270">
    <property type="match status" value="2"/>
</dbReference>
<comment type="caution">
    <text evidence="15">The sequence shown here is derived from an EMBL/GenBank/DDBJ whole genome shotgun (WGS) entry which is preliminary data.</text>
</comment>
<dbReference type="FunFam" id="1.10.150.810:FF:000003">
    <property type="entry name" value="DNA polymerase kappa subunit"/>
    <property type="match status" value="1"/>
</dbReference>
<dbReference type="PROSITE" id="PS50173">
    <property type="entry name" value="UMUC"/>
    <property type="match status" value="1"/>
</dbReference>
<feature type="domain" description="UmuC" evidence="14">
    <location>
        <begin position="241"/>
        <end position="385"/>
    </location>
</feature>
<keyword evidence="6" id="KW-0235">DNA replication</keyword>
<dbReference type="Gene3D" id="3.30.160.60">
    <property type="entry name" value="Classic Zinc Finger"/>
    <property type="match status" value="1"/>
</dbReference>
<dbReference type="InterPro" id="IPR043128">
    <property type="entry name" value="Rev_trsase/Diguanyl_cyclase"/>
</dbReference>
<evidence type="ECO:0000313" key="15">
    <source>
        <dbReference type="EMBL" id="KAJ3051235.1"/>
    </source>
</evidence>
<dbReference type="GO" id="GO:0070987">
    <property type="term" value="P:error-free translesion synthesis"/>
    <property type="evidence" value="ECO:0007669"/>
    <property type="project" value="UniProtKB-ARBA"/>
</dbReference>
<gene>
    <name evidence="15" type="ORF">HK097_007773</name>
</gene>
<dbReference type="EC" id="2.7.7.7" evidence="2"/>
<keyword evidence="9" id="KW-0460">Magnesium</keyword>
<evidence type="ECO:0000259" key="14">
    <source>
        <dbReference type="PROSITE" id="PS50173"/>
    </source>
</evidence>
<evidence type="ECO:0000256" key="2">
    <source>
        <dbReference type="ARBA" id="ARBA00012417"/>
    </source>
</evidence>
<dbReference type="PANTHER" id="PTHR11076:SF33">
    <property type="entry name" value="DNA POLYMERASE KAPPA"/>
    <property type="match status" value="1"/>
</dbReference>
<feature type="region of interest" description="Disordered" evidence="13">
    <location>
        <begin position="46"/>
        <end position="77"/>
    </location>
</feature>
<protein>
    <recommendedName>
        <fullName evidence="3">DNA polymerase kappa</fullName>
        <ecNumber evidence="2">2.7.7.7</ecNumber>
    </recommendedName>
</protein>
<comment type="similarity">
    <text evidence="1">Belongs to the DNA polymerase type-Y family.</text>
</comment>
<dbReference type="SUPFAM" id="SSF56672">
    <property type="entry name" value="DNA/RNA polymerases"/>
    <property type="match status" value="1"/>
</dbReference>
<dbReference type="Gene3D" id="3.40.1170.60">
    <property type="match status" value="1"/>
</dbReference>